<dbReference type="InterPro" id="IPR051397">
    <property type="entry name" value="Zn-ADH-like_protein"/>
</dbReference>
<dbReference type="Gene3D" id="3.90.180.10">
    <property type="entry name" value="Medium-chain alcohol dehydrogenases, catalytic domain"/>
    <property type="match status" value="1"/>
</dbReference>
<feature type="domain" description="Enoyl reductase (ER)" evidence="1">
    <location>
        <begin position="33"/>
        <end position="317"/>
    </location>
</feature>
<evidence type="ECO:0000259" key="1">
    <source>
        <dbReference type="SMART" id="SM00829"/>
    </source>
</evidence>
<dbReference type="Proteomes" id="UP001151699">
    <property type="component" value="Chromosome A"/>
</dbReference>
<dbReference type="InterPro" id="IPR013154">
    <property type="entry name" value="ADH-like_N"/>
</dbReference>
<protein>
    <submittedName>
        <fullName evidence="2">Quinone oxidoreductase-like protein 2 like</fullName>
    </submittedName>
</protein>
<dbReference type="PANTHER" id="PTHR43677:SF4">
    <property type="entry name" value="QUINONE OXIDOREDUCTASE-LIKE PROTEIN 2"/>
    <property type="match status" value="1"/>
</dbReference>
<dbReference type="InterPro" id="IPR020843">
    <property type="entry name" value="ER"/>
</dbReference>
<dbReference type="GO" id="GO:0016491">
    <property type="term" value="F:oxidoreductase activity"/>
    <property type="evidence" value="ECO:0007669"/>
    <property type="project" value="InterPro"/>
</dbReference>
<dbReference type="PANTHER" id="PTHR43677">
    <property type="entry name" value="SHORT-CHAIN DEHYDROGENASE/REDUCTASE"/>
    <property type="match status" value="1"/>
</dbReference>
<dbReference type="InterPro" id="IPR011032">
    <property type="entry name" value="GroES-like_sf"/>
</dbReference>
<reference evidence="2" key="1">
    <citation type="submission" date="2022-07" db="EMBL/GenBank/DDBJ databases">
        <authorList>
            <person name="Trinca V."/>
            <person name="Uliana J.V.C."/>
            <person name="Torres T.T."/>
            <person name="Ward R.J."/>
            <person name="Monesi N."/>
        </authorList>
    </citation>
    <scope>NUCLEOTIDE SEQUENCE</scope>
    <source>
        <strain evidence="2">HSMRA1968</strain>
        <tissue evidence="2">Whole embryos</tissue>
    </source>
</reference>
<dbReference type="AlphaFoldDB" id="A0A9Q0S8F5"/>
<dbReference type="Pfam" id="PF08240">
    <property type="entry name" value="ADH_N"/>
    <property type="match status" value="1"/>
</dbReference>
<accession>A0A9Q0S8F5</accession>
<feature type="non-terminal residue" evidence="2">
    <location>
        <position position="1"/>
    </location>
</feature>
<organism evidence="2 3">
    <name type="scientific">Pseudolycoriella hygida</name>
    <dbReference type="NCBI Taxonomy" id="35572"/>
    <lineage>
        <taxon>Eukaryota</taxon>
        <taxon>Metazoa</taxon>
        <taxon>Ecdysozoa</taxon>
        <taxon>Arthropoda</taxon>
        <taxon>Hexapoda</taxon>
        <taxon>Insecta</taxon>
        <taxon>Pterygota</taxon>
        <taxon>Neoptera</taxon>
        <taxon>Endopterygota</taxon>
        <taxon>Diptera</taxon>
        <taxon>Nematocera</taxon>
        <taxon>Sciaroidea</taxon>
        <taxon>Sciaridae</taxon>
        <taxon>Pseudolycoriella</taxon>
    </lineage>
</organism>
<dbReference type="InterPro" id="IPR036291">
    <property type="entry name" value="NAD(P)-bd_dom_sf"/>
</dbReference>
<dbReference type="SMART" id="SM00829">
    <property type="entry name" value="PKS_ER"/>
    <property type="match status" value="1"/>
</dbReference>
<dbReference type="Gene3D" id="3.40.50.720">
    <property type="entry name" value="NAD(P)-binding Rossmann-like Domain"/>
    <property type="match status" value="1"/>
</dbReference>
<evidence type="ECO:0000313" key="2">
    <source>
        <dbReference type="EMBL" id="KAJ6647095.1"/>
    </source>
</evidence>
<sequence>RLQIRQIGSQFYRQQSLNIVPVRWKSYRAAILEEFDKPLVVANIKNKTPLGTSMVRMSVDFCSLNLADVNKLSSKNKDDSLLPTIPGCEFSGEVTEVGDFVVENIKKGDKVVALLAHDHQIAGGLAEEAVVPEVDCFNCGTVSTRDAAVLVKGHGTAFLAFTKYCELKENDIVIVLAGPAGNGLAAIQMAKNVFKAKVYVICDTDDTTNLIRDEGAHKSISVKEGLRKVYKFFQDALKDRKAKLVYDAVGDGLMYVAADFVDPEKGQFITVDAAYDFSTFSSTKPKEDFRNKTFGLDEINEAVKFIKEKKCTGKVLIDVKQKSAQKNE</sequence>
<dbReference type="SUPFAM" id="SSF50129">
    <property type="entry name" value="GroES-like"/>
    <property type="match status" value="1"/>
</dbReference>
<comment type="caution">
    <text evidence="2">The sequence shown here is derived from an EMBL/GenBank/DDBJ whole genome shotgun (WGS) entry which is preliminary data.</text>
</comment>
<feature type="non-terminal residue" evidence="2">
    <location>
        <position position="328"/>
    </location>
</feature>
<keyword evidence="3" id="KW-1185">Reference proteome</keyword>
<dbReference type="EMBL" id="WJQU01000001">
    <property type="protein sequence ID" value="KAJ6647095.1"/>
    <property type="molecule type" value="Genomic_DNA"/>
</dbReference>
<gene>
    <name evidence="2" type="ORF">Bhyg_02315</name>
</gene>
<proteinExistence type="predicted"/>
<dbReference type="OrthoDB" id="3509362at2759"/>
<evidence type="ECO:0000313" key="3">
    <source>
        <dbReference type="Proteomes" id="UP001151699"/>
    </source>
</evidence>
<dbReference type="GO" id="GO:0005739">
    <property type="term" value="C:mitochondrion"/>
    <property type="evidence" value="ECO:0007669"/>
    <property type="project" value="TreeGrafter"/>
</dbReference>
<name>A0A9Q0S8F5_9DIPT</name>
<dbReference type="SUPFAM" id="SSF51735">
    <property type="entry name" value="NAD(P)-binding Rossmann-fold domains"/>
    <property type="match status" value="1"/>
</dbReference>